<comment type="caution">
    <text evidence="2">The sequence shown here is derived from an EMBL/GenBank/DDBJ whole genome shotgun (WGS) entry which is preliminary data.</text>
</comment>
<reference evidence="2 3" key="1">
    <citation type="submission" date="2018-01" db="EMBL/GenBank/DDBJ databases">
        <title>Draft genome of the strawberry crown rot pathogen Phytophthora cactorum.</title>
        <authorList>
            <person name="Armitage A.D."/>
            <person name="Lysoe E."/>
            <person name="Nellist C.F."/>
            <person name="Harrison R.J."/>
            <person name="Brurberg M.B."/>
        </authorList>
    </citation>
    <scope>NUCLEOTIDE SEQUENCE [LARGE SCALE GENOMIC DNA]</scope>
    <source>
        <strain evidence="2 3">10300</strain>
    </source>
</reference>
<dbReference type="EMBL" id="RCMK01000019">
    <property type="protein sequence ID" value="KAG2953933.1"/>
    <property type="molecule type" value="Genomic_DNA"/>
</dbReference>
<evidence type="ECO:0000313" key="2">
    <source>
        <dbReference type="EMBL" id="RAW43768.1"/>
    </source>
</evidence>
<organism evidence="2 3">
    <name type="scientific">Phytophthora cactorum</name>
    <dbReference type="NCBI Taxonomy" id="29920"/>
    <lineage>
        <taxon>Eukaryota</taxon>
        <taxon>Sar</taxon>
        <taxon>Stramenopiles</taxon>
        <taxon>Oomycota</taxon>
        <taxon>Peronosporomycetes</taxon>
        <taxon>Peronosporales</taxon>
        <taxon>Peronosporaceae</taxon>
        <taxon>Phytophthora</taxon>
    </lineage>
</organism>
<proteinExistence type="predicted"/>
<gene>
    <name evidence="2" type="ORF">PC110_g54</name>
    <name evidence="1" type="ORF">PC117_g1587</name>
</gene>
<dbReference type="Proteomes" id="UP000251314">
    <property type="component" value="Unassembled WGS sequence"/>
</dbReference>
<evidence type="ECO:0000313" key="3">
    <source>
        <dbReference type="Proteomes" id="UP000251314"/>
    </source>
</evidence>
<evidence type="ECO:0000313" key="1">
    <source>
        <dbReference type="EMBL" id="KAG2953933.1"/>
    </source>
</evidence>
<accession>A0A329T561</accession>
<reference evidence="1" key="2">
    <citation type="submission" date="2018-10" db="EMBL/GenBank/DDBJ databases">
        <title>Effector identification in a new, highly contiguous assembly of the strawberry crown rot pathogen Phytophthora cactorum.</title>
        <authorList>
            <person name="Armitage A.D."/>
            <person name="Nellist C.F."/>
            <person name="Bates H."/>
            <person name="Vickerstaff R.J."/>
            <person name="Harrison R.J."/>
        </authorList>
    </citation>
    <scope>NUCLEOTIDE SEQUENCE</scope>
    <source>
        <strain evidence="1">4040</strain>
    </source>
</reference>
<dbReference type="AlphaFoldDB" id="A0A329T561"/>
<dbReference type="Proteomes" id="UP000736787">
    <property type="component" value="Unassembled WGS sequence"/>
</dbReference>
<keyword evidence="3" id="KW-1185">Reference proteome</keyword>
<name>A0A329T561_9STRA</name>
<dbReference type="OrthoDB" id="125056at2759"/>
<protein>
    <submittedName>
        <fullName evidence="2">Uncharacterized protein</fullName>
    </submittedName>
</protein>
<dbReference type="VEuPathDB" id="FungiDB:PC110_g54"/>
<sequence length="116" mass="13609">MRVNARVMIREHFFKRLRLYVQIAFGGFGSDRTKKEKKEKADLVKVIMHAYYSIDETDVAEALQMRDVLTPDGVERSEPGIGQYNIKLDCKTFLPLEPESLDLTRYQRFLNVDHTR</sequence>
<dbReference type="EMBL" id="MJFZ01000001">
    <property type="protein sequence ID" value="RAW43768.1"/>
    <property type="molecule type" value="Genomic_DNA"/>
</dbReference>